<dbReference type="InterPro" id="IPR008266">
    <property type="entry name" value="Tyr_kinase_AS"/>
</dbReference>
<evidence type="ECO:0000256" key="2">
    <source>
        <dbReference type="ARBA" id="ARBA00004574"/>
    </source>
</evidence>
<dbReference type="InterPro" id="IPR011009">
    <property type="entry name" value="Kinase-like_dom_sf"/>
</dbReference>
<dbReference type="AlphaFoldDB" id="A0A401KRM5"/>
<dbReference type="GO" id="GO:0005524">
    <property type="term" value="F:ATP binding"/>
    <property type="evidence" value="ECO:0007669"/>
    <property type="project" value="UniProtKB-KW"/>
</dbReference>
<comment type="catalytic activity">
    <reaction evidence="16">
        <text>L-seryl-[protein] + ATP = O-phospho-L-seryl-[protein] + ADP + H(+)</text>
        <dbReference type="Rhea" id="RHEA:17989"/>
        <dbReference type="Rhea" id="RHEA-COMP:9863"/>
        <dbReference type="Rhea" id="RHEA-COMP:11604"/>
        <dbReference type="ChEBI" id="CHEBI:15378"/>
        <dbReference type="ChEBI" id="CHEBI:29999"/>
        <dbReference type="ChEBI" id="CHEBI:30616"/>
        <dbReference type="ChEBI" id="CHEBI:83421"/>
        <dbReference type="ChEBI" id="CHEBI:456216"/>
        <dbReference type="EC" id="2.7.11.1"/>
    </reaction>
</comment>
<evidence type="ECO:0000256" key="15">
    <source>
        <dbReference type="ARBA" id="ARBA00047899"/>
    </source>
</evidence>
<name>A0A401KRM5_ASPAW</name>
<reference evidence="19 20" key="1">
    <citation type="submission" date="2016-09" db="EMBL/GenBank/DDBJ databases">
        <title>Aspergillus awamori IFM 58123T.</title>
        <authorList>
            <person name="Kusuya Y."/>
            <person name="Shimizu M."/>
            <person name="Takahashi H."/>
            <person name="Yaguchi T."/>
        </authorList>
    </citation>
    <scope>NUCLEOTIDE SEQUENCE [LARGE SCALE GENOMIC DNA]</scope>
    <source>
        <strain evidence="19 20">IFM 58123</strain>
    </source>
</reference>
<evidence type="ECO:0000256" key="6">
    <source>
        <dbReference type="ARBA" id="ARBA00019973"/>
    </source>
</evidence>
<evidence type="ECO:0000256" key="5">
    <source>
        <dbReference type="ARBA" id="ARBA00013948"/>
    </source>
</evidence>
<evidence type="ECO:0000256" key="13">
    <source>
        <dbReference type="ARBA" id="ARBA00030980"/>
    </source>
</evidence>
<feature type="domain" description="Protein kinase" evidence="18">
    <location>
        <begin position="83"/>
        <end position="384"/>
    </location>
</feature>
<dbReference type="Pfam" id="PF00069">
    <property type="entry name" value="Pkinase"/>
    <property type="match status" value="1"/>
</dbReference>
<keyword evidence="10 19" id="KW-0418">Kinase</keyword>
<dbReference type="PROSITE" id="PS00109">
    <property type="entry name" value="PROTEIN_KINASE_TYR"/>
    <property type="match status" value="1"/>
</dbReference>
<dbReference type="PROSITE" id="PS50011">
    <property type="entry name" value="PROTEIN_KINASE_DOM"/>
    <property type="match status" value="1"/>
</dbReference>
<evidence type="ECO:0000256" key="1">
    <source>
        <dbReference type="ARBA" id="ARBA00003747"/>
    </source>
</evidence>
<dbReference type="GO" id="GO:0000781">
    <property type="term" value="C:chromosome, telomeric region"/>
    <property type="evidence" value="ECO:0007669"/>
    <property type="project" value="UniProtKB-SubCell"/>
</dbReference>
<evidence type="ECO:0000256" key="12">
    <source>
        <dbReference type="ARBA" id="ARBA00022895"/>
    </source>
</evidence>
<evidence type="ECO:0000256" key="14">
    <source>
        <dbReference type="ARBA" id="ARBA00033194"/>
    </source>
</evidence>
<comment type="subunit">
    <text evidence="3">Component of the EKC/KEOPS complex composed of at least BUD32, CGI121, GON7, KAE1 and PCC1; the whole complex dimerizes.</text>
</comment>
<dbReference type="GO" id="GO:0004674">
    <property type="term" value="F:protein serine/threonine kinase activity"/>
    <property type="evidence" value="ECO:0007669"/>
    <property type="project" value="UniProtKB-KW"/>
</dbReference>
<keyword evidence="20" id="KW-1185">Reference proteome</keyword>
<dbReference type="CDD" id="cd00180">
    <property type="entry name" value="PKc"/>
    <property type="match status" value="1"/>
</dbReference>
<evidence type="ECO:0000256" key="9">
    <source>
        <dbReference type="ARBA" id="ARBA00022741"/>
    </source>
</evidence>
<evidence type="ECO:0000313" key="20">
    <source>
        <dbReference type="Proteomes" id="UP000286921"/>
    </source>
</evidence>
<evidence type="ECO:0000256" key="17">
    <source>
        <dbReference type="SAM" id="MobiDB-lite"/>
    </source>
</evidence>
<protein>
    <recommendedName>
        <fullName evidence="6">EKC/KEOPS complex subunit BUD32</fullName>
        <ecNumber evidence="4">2.7.11.1</ecNumber>
    </recommendedName>
    <alternativeName>
        <fullName evidence="13 14">Atypical Serine/threonine protein kinase BUD32</fullName>
    </alternativeName>
    <alternativeName>
        <fullName evidence="5">EKC/KEOPS complex subunit bud32</fullName>
    </alternativeName>
</protein>
<evidence type="ECO:0000256" key="8">
    <source>
        <dbReference type="ARBA" id="ARBA00022679"/>
    </source>
</evidence>
<proteinExistence type="predicted"/>
<feature type="region of interest" description="Disordered" evidence="17">
    <location>
        <begin position="302"/>
        <end position="384"/>
    </location>
</feature>
<dbReference type="PANTHER" id="PTHR24361">
    <property type="entry name" value="MITOGEN-ACTIVATED KINASE KINASE KINASE"/>
    <property type="match status" value="1"/>
</dbReference>
<dbReference type="Gene3D" id="1.10.510.10">
    <property type="entry name" value="Transferase(Phosphotransferase) domain 1"/>
    <property type="match status" value="1"/>
</dbReference>
<organism evidence="19 20">
    <name type="scientific">Aspergillus awamori</name>
    <name type="common">Black koji mold</name>
    <dbReference type="NCBI Taxonomy" id="105351"/>
    <lineage>
        <taxon>Eukaryota</taxon>
        <taxon>Fungi</taxon>
        <taxon>Dikarya</taxon>
        <taxon>Ascomycota</taxon>
        <taxon>Pezizomycotina</taxon>
        <taxon>Eurotiomycetes</taxon>
        <taxon>Eurotiomycetidae</taxon>
        <taxon>Eurotiales</taxon>
        <taxon>Aspergillaceae</taxon>
        <taxon>Aspergillus</taxon>
    </lineage>
</organism>
<keyword evidence="11" id="KW-0067">ATP-binding</keyword>
<evidence type="ECO:0000313" key="19">
    <source>
        <dbReference type="EMBL" id="GCB21953.1"/>
    </source>
</evidence>
<comment type="subcellular location">
    <subcellularLocation>
        <location evidence="2">Chromosome</location>
        <location evidence="2">Telomere</location>
    </subcellularLocation>
</comment>
<evidence type="ECO:0000256" key="10">
    <source>
        <dbReference type="ARBA" id="ARBA00022777"/>
    </source>
</evidence>
<dbReference type="Proteomes" id="UP000286921">
    <property type="component" value="Unassembled WGS sequence"/>
</dbReference>
<comment type="caution">
    <text evidence="19">The sequence shown here is derived from an EMBL/GenBank/DDBJ whole genome shotgun (WGS) entry which is preliminary data.</text>
</comment>
<dbReference type="GO" id="GO:0005737">
    <property type="term" value="C:cytoplasm"/>
    <property type="evidence" value="ECO:0007669"/>
    <property type="project" value="TreeGrafter"/>
</dbReference>
<evidence type="ECO:0000256" key="11">
    <source>
        <dbReference type="ARBA" id="ARBA00022840"/>
    </source>
</evidence>
<sequence length="384" mass="43250">MPCDMGKANATVQVTIPFDMGSNLLRQQFKSINLEELVETPWRKKEAELTMEREPSQPLGYPKAISYIIMAPGLEDLNFVPNFGEIAYHAKGTFLSMGGTAMLERLPSGNVAKTPLSNPYSASLNERHRQSMRVEAHVYECLNGHPRIPKLIDWDPVTCCLTLEYFENGSLGDFVRRNHQSIDDCMRSKWARQAAEGIQLLHHHNVIHCDISPNNFLLDSNLDLKISDFAGSSVCGSPGSALPSISYRDPSIEFYVLRCSDDIFSLGSVIYFIMTGKHPYHDLPIAAVKDLFRRFQFPESLSEEDEYKDNPAPSGRRRSSVVPPSLQFLVDQDSQQASNEPAEWEKSWDQTTGNPELCDFLDRVSSRDPTDPDRQGGDKMRRGS</sequence>
<evidence type="ECO:0000256" key="16">
    <source>
        <dbReference type="ARBA" id="ARBA00048679"/>
    </source>
</evidence>
<dbReference type="EMBL" id="BDHI01000014">
    <property type="protein sequence ID" value="GCB21953.1"/>
    <property type="molecule type" value="Genomic_DNA"/>
</dbReference>
<keyword evidence="9" id="KW-0547">Nucleotide-binding</keyword>
<feature type="compositionally biased region" description="Basic and acidic residues" evidence="17">
    <location>
        <begin position="360"/>
        <end position="384"/>
    </location>
</feature>
<keyword evidence="12" id="KW-0158">Chromosome</keyword>
<keyword evidence="7" id="KW-0723">Serine/threonine-protein kinase</keyword>
<dbReference type="SUPFAM" id="SSF56112">
    <property type="entry name" value="Protein kinase-like (PK-like)"/>
    <property type="match status" value="1"/>
</dbReference>
<comment type="catalytic activity">
    <reaction evidence="15">
        <text>L-threonyl-[protein] + ATP = O-phospho-L-threonyl-[protein] + ADP + H(+)</text>
        <dbReference type="Rhea" id="RHEA:46608"/>
        <dbReference type="Rhea" id="RHEA-COMP:11060"/>
        <dbReference type="Rhea" id="RHEA-COMP:11605"/>
        <dbReference type="ChEBI" id="CHEBI:15378"/>
        <dbReference type="ChEBI" id="CHEBI:30013"/>
        <dbReference type="ChEBI" id="CHEBI:30616"/>
        <dbReference type="ChEBI" id="CHEBI:61977"/>
        <dbReference type="ChEBI" id="CHEBI:456216"/>
        <dbReference type="EC" id="2.7.11.1"/>
    </reaction>
</comment>
<keyword evidence="8" id="KW-0808">Transferase</keyword>
<gene>
    <name evidence="19" type="ORF">AAWM_04838</name>
</gene>
<dbReference type="InterPro" id="IPR000719">
    <property type="entry name" value="Prot_kinase_dom"/>
</dbReference>
<dbReference type="EC" id="2.7.11.1" evidence="4"/>
<accession>A0A401KRM5</accession>
<comment type="function">
    <text evidence="1">Component of the EKC/KEOPS complex that is required for the formation of a threonylcarbamoyl group on adenosine at position 37 (t(6)A37) in tRNAs that read codons beginning with adenine. The complex is probably involved in the transfer of the threonylcarbamoyl moiety of threonylcarbamoyl-AMP (TC-AMP) to the N6 group of A37. BUD32 has ATPase activity in the context of the EKC/KEOPS complex and likely plays a supporting role to the catalytic subunit KAE1. The EKC/KEOPS complex also promotes both telomere uncapping and telomere elongation. The complex is required for efficient recruitment of transcriptional coactivators.</text>
</comment>
<evidence type="ECO:0000256" key="4">
    <source>
        <dbReference type="ARBA" id="ARBA00012513"/>
    </source>
</evidence>
<evidence type="ECO:0000256" key="3">
    <source>
        <dbReference type="ARBA" id="ARBA00011534"/>
    </source>
</evidence>
<evidence type="ECO:0000259" key="18">
    <source>
        <dbReference type="PROSITE" id="PS50011"/>
    </source>
</evidence>
<dbReference type="InterPro" id="IPR053235">
    <property type="entry name" value="Ser_Thr_kinase"/>
</dbReference>
<keyword evidence="12" id="KW-0779">Telomere</keyword>
<evidence type="ECO:0000256" key="7">
    <source>
        <dbReference type="ARBA" id="ARBA00022527"/>
    </source>
</evidence>
<dbReference type="PANTHER" id="PTHR24361:SF433">
    <property type="entry name" value="PROTEIN KINASE DOMAIN-CONTAINING PROTEIN"/>
    <property type="match status" value="1"/>
</dbReference>
<dbReference type="STRING" id="105351.A0A401KRM5"/>